<sequence length="140" mass="14979">MTPPRTSAAVAPTAEEQAAVAAVPLQIVAAWQRHDADAFADVFTPDGTMILPGLYRSGRDEIRDFMATAFAGPYQGTQVTGEPFHLTFLGADTALLLTKGGVLAPGAETVAEDQQIRASWLLTKRDGRWLLAAYQNTPAH</sequence>
<accession>A0ABS2JE12</accession>
<dbReference type="InterPro" id="IPR027843">
    <property type="entry name" value="DUF4440"/>
</dbReference>
<gene>
    <name evidence="2" type="ORF">JQN84_14890</name>
</gene>
<dbReference type="NCBIfam" id="TIGR02246">
    <property type="entry name" value="SgcJ/EcaC family oxidoreductase"/>
    <property type="match status" value="1"/>
</dbReference>
<dbReference type="SUPFAM" id="SSF54427">
    <property type="entry name" value="NTF2-like"/>
    <property type="match status" value="1"/>
</dbReference>
<feature type="domain" description="DUF4440" evidence="1">
    <location>
        <begin position="26"/>
        <end position="131"/>
    </location>
</feature>
<dbReference type="InterPro" id="IPR011944">
    <property type="entry name" value="Steroid_delta5-4_isomerase"/>
</dbReference>
<evidence type="ECO:0000313" key="3">
    <source>
        <dbReference type="Proteomes" id="UP000809587"/>
    </source>
</evidence>
<dbReference type="RefSeq" id="WP_204958999.1">
    <property type="nucleotide sequence ID" value="NZ_JAFEUO010000004.1"/>
</dbReference>
<protein>
    <submittedName>
        <fullName evidence="2">SgcJ/EcaC family oxidoreductase</fullName>
    </submittedName>
</protein>
<organism evidence="2 3">
    <name type="scientific">Micromonospora humidisoli</name>
    <dbReference type="NCBI Taxonomy" id="2807622"/>
    <lineage>
        <taxon>Bacteria</taxon>
        <taxon>Bacillati</taxon>
        <taxon>Actinomycetota</taxon>
        <taxon>Actinomycetes</taxon>
        <taxon>Micromonosporales</taxon>
        <taxon>Micromonosporaceae</taxon>
        <taxon>Micromonospora</taxon>
    </lineage>
</organism>
<reference evidence="2 3" key="1">
    <citation type="submission" date="2021-02" db="EMBL/GenBank/DDBJ databases">
        <authorList>
            <person name="Lee D.-H."/>
        </authorList>
    </citation>
    <scope>NUCLEOTIDE SEQUENCE [LARGE SCALE GENOMIC DNA]</scope>
    <source>
        <strain evidence="2 3">MMS20-R2-29</strain>
    </source>
</reference>
<proteinExistence type="predicted"/>
<name>A0ABS2JE12_9ACTN</name>
<dbReference type="EMBL" id="JAFEUO010000004">
    <property type="protein sequence ID" value="MBM7083806.1"/>
    <property type="molecule type" value="Genomic_DNA"/>
</dbReference>
<evidence type="ECO:0000313" key="2">
    <source>
        <dbReference type="EMBL" id="MBM7083806.1"/>
    </source>
</evidence>
<evidence type="ECO:0000259" key="1">
    <source>
        <dbReference type="Pfam" id="PF14534"/>
    </source>
</evidence>
<dbReference type="Pfam" id="PF14534">
    <property type="entry name" value="DUF4440"/>
    <property type="match status" value="1"/>
</dbReference>
<dbReference type="InterPro" id="IPR032710">
    <property type="entry name" value="NTF2-like_dom_sf"/>
</dbReference>
<comment type="caution">
    <text evidence="2">The sequence shown here is derived from an EMBL/GenBank/DDBJ whole genome shotgun (WGS) entry which is preliminary data.</text>
</comment>
<dbReference type="Gene3D" id="3.10.450.50">
    <property type="match status" value="1"/>
</dbReference>
<keyword evidence="3" id="KW-1185">Reference proteome</keyword>
<dbReference type="Proteomes" id="UP000809587">
    <property type="component" value="Unassembled WGS sequence"/>
</dbReference>